<dbReference type="Proteomes" id="UP001195483">
    <property type="component" value="Unassembled WGS sequence"/>
</dbReference>
<evidence type="ECO:0000256" key="1">
    <source>
        <dbReference type="SAM" id="MobiDB-lite"/>
    </source>
</evidence>
<reference evidence="2" key="1">
    <citation type="journal article" date="2021" name="Genome Biol. Evol.">
        <title>A High-Quality Reference Genome for a Parasitic Bivalve with Doubly Uniparental Inheritance (Bivalvia: Unionida).</title>
        <authorList>
            <person name="Smith C.H."/>
        </authorList>
    </citation>
    <scope>NUCLEOTIDE SEQUENCE</scope>
    <source>
        <strain evidence="2">CHS0354</strain>
    </source>
</reference>
<reference evidence="2" key="3">
    <citation type="submission" date="2023-05" db="EMBL/GenBank/DDBJ databases">
        <authorList>
            <person name="Smith C.H."/>
        </authorList>
    </citation>
    <scope>NUCLEOTIDE SEQUENCE</scope>
    <source>
        <strain evidence="2">CHS0354</strain>
        <tissue evidence="2">Mantle</tissue>
    </source>
</reference>
<reference evidence="2" key="2">
    <citation type="journal article" date="2021" name="Genome Biol. Evol.">
        <title>Developing a high-quality reference genome for a parasitic bivalve with doubly uniparental inheritance (Bivalvia: Unionida).</title>
        <authorList>
            <person name="Smith C.H."/>
        </authorList>
    </citation>
    <scope>NUCLEOTIDE SEQUENCE</scope>
    <source>
        <strain evidence="2">CHS0354</strain>
        <tissue evidence="2">Mantle</tissue>
    </source>
</reference>
<feature type="compositionally biased region" description="Basic and acidic residues" evidence="1">
    <location>
        <begin position="73"/>
        <end position="89"/>
    </location>
</feature>
<protein>
    <submittedName>
        <fullName evidence="2">Uncharacterized protein</fullName>
    </submittedName>
</protein>
<gene>
    <name evidence="2" type="ORF">CHS0354_006321</name>
</gene>
<proteinExistence type="predicted"/>
<evidence type="ECO:0000313" key="3">
    <source>
        <dbReference type="Proteomes" id="UP001195483"/>
    </source>
</evidence>
<comment type="caution">
    <text evidence="2">The sequence shown here is derived from an EMBL/GenBank/DDBJ whole genome shotgun (WGS) entry which is preliminary data.</text>
</comment>
<keyword evidence="3" id="KW-1185">Reference proteome</keyword>
<sequence>MKKARNDGENTSEGISADLTDQDNCYKLQERGNGKDRNVKDDHEQMEQGKQRTGNKKKEIDGQTRGALGYANRENELMDRQDGGDGAEKAQETLKDIIEQTATTGEGCVLLNHIVENGK</sequence>
<feature type="compositionally biased region" description="Basic and acidic residues" evidence="1">
    <location>
        <begin position="28"/>
        <end position="62"/>
    </location>
</feature>
<feature type="region of interest" description="Disordered" evidence="1">
    <location>
        <begin position="1"/>
        <end position="89"/>
    </location>
</feature>
<name>A0AAE0VNZ9_9BIVA</name>
<dbReference type="AlphaFoldDB" id="A0AAE0VNZ9"/>
<dbReference type="EMBL" id="JAEAOA010000438">
    <property type="protein sequence ID" value="KAK3585268.1"/>
    <property type="molecule type" value="Genomic_DNA"/>
</dbReference>
<accession>A0AAE0VNZ9</accession>
<organism evidence="2 3">
    <name type="scientific">Potamilus streckersoni</name>
    <dbReference type="NCBI Taxonomy" id="2493646"/>
    <lineage>
        <taxon>Eukaryota</taxon>
        <taxon>Metazoa</taxon>
        <taxon>Spiralia</taxon>
        <taxon>Lophotrochozoa</taxon>
        <taxon>Mollusca</taxon>
        <taxon>Bivalvia</taxon>
        <taxon>Autobranchia</taxon>
        <taxon>Heteroconchia</taxon>
        <taxon>Palaeoheterodonta</taxon>
        <taxon>Unionida</taxon>
        <taxon>Unionoidea</taxon>
        <taxon>Unionidae</taxon>
        <taxon>Ambleminae</taxon>
        <taxon>Lampsilini</taxon>
        <taxon>Potamilus</taxon>
    </lineage>
</organism>
<evidence type="ECO:0000313" key="2">
    <source>
        <dbReference type="EMBL" id="KAK3585268.1"/>
    </source>
</evidence>